<dbReference type="Pfam" id="PF07687">
    <property type="entry name" value="M20_dimer"/>
    <property type="match status" value="1"/>
</dbReference>
<accession>A0A1L6J800</accession>
<evidence type="ECO:0000259" key="5">
    <source>
        <dbReference type="Pfam" id="PF07687"/>
    </source>
</evidence>
<dbReference type="GO" id="GO:0006508">
    <property type="term" value="P:proteolysis"/>
    <property type="evidence" value="ECO:0007669"/>
    <property type="project" value="UniProtKB-KW"/>
</dbReference>
<dbReference type="GO" id="GO:0008233">
    <property type="term" value="F:peptidase activity"/>
    <property type="evidence" value="ECO:0007669"/>
    <property type="project" value="UniProtKB-KW"/>
</dbReference>
<dbReference type="AlphaFoldDB" id="A0A1L6J800"/>
<proteinExistence type="predicted"/>
<dbReference type="PANTHER" id="PTHR43270">
    <property type="entry name" value="BETA-ALA-HIS DIPEPTIDASE"/>
    <property type="match status" value="1"/>
</dbReference>
<dbReference type="InterPro" id="IPR051458">
    <property type="entry name" value="Cyt/Met_Dipeptidase"/>
</dbReference>
<feature type="chain" id="PRO_5012273140" evidence="4">
    <location>
        <begin position="32"/>
        <end position="508"/>
    </location>
</feature>
<evidence type="ECO:0000313" key="7">
    <source>
        <dbReference type="Proteomes" id="UP000185161"/>
    </source>
</evidence>
<keyword evidence="2" id="KW-0479">Metal-binding</keyword>
<protein>
    <submittedName>
        <fullName evidence="6">Twin-arginine translocation pathway signal protein</fullName>
    </submittedName>
</protein>
<dbReference type="PROSITE" id="PS51318">
    <property type="entry name" value="TAT"/>
    <property type="match status" value="1"/>
</dbReference>
<feature type="domain" description="Peptidase M20 dimerisation" evidence="5">
    <location>
        <begin position="233"/>
        <end position="398"/>
    </location>
</feature>
<dbReference type="Gene3D" id="3.30.70.360">
    <property type="match status" value="1"/>
</dbReference>
<evidence type="ECO:0000256" key="2">
    <source>
        <dbReference type="ARBA" id="ARBA00022723"/>
    </source>
</evidence>
<dbReference type="InterPro" id="IPR006311">
    <property type="entry name" value="TAT_signal"/>
</dbReference>
<evidence type="ECO:0000256" key="3">
    <source>
        <dbReference type="ARBA" id="ARBA00022801"/>
    </source>
</evidence>
<evidence type="ECO:0000256" key="1">
    <source>
        <dbReference type="ARBA" id="ARBA00022670"/>
    </source>
</evidence>
<sequence length="508" mass="53846">MHETNGTIGRRAMLKAAAAGAALTAPGAALAATDTMADVKKAIAANHDAALKRLQDWIRLPSIAAEDRGYPEGPDYMKRLALDAGFQHAEIVPSKGKPGVFATLDAGAKKTLGIYFMYDVKQFDPAEWENPPLEARLVDKPGFGKVVMGRGAVNQKGPQATFLAALHAMKAAGRTLPVNLVLIAEGEEEIASPNFHEIVTAPQVAAALRKTVGVIIPTGWQSPTTGGVTLALGAKGAVEFELTVSGEKWGRGPKGDIHSSEKARVDSPPWRLVAALSTLVSKDGNTVVIDGIQEKVQPLTARQRQLIAQTAANTREEDAKKQLGVSRWIDDMGWEESMVRLAQVPTVNIQGLVSGYMGPGGKTVLPGKATAKIEMRLVPDMTKDDTLAKLRAHLDKRGFTDVEINVTGGYGPTQTDENSALIRAELATCARLGVPATLHPRLAGSWPGVIFTGPPLNLPAGQFGFGHGSGAHAPNEYFVIESSNPKVMGMDAATFGFVDFLYQVAATA</sequence>
<dbReference type="Proteomes" id="UP000185161">
    <property type="component" value="Chromosome"/>
</dbReference>
<dbReference type="KEGG" id="skr:BRX40_05465"/>
<reference evidence="7" key="1">
    <citation type="submission" date="2016-12" db="EMBL/GenBank/DDBJ databases">
        <title>Whole genome sequencing of Sphingomonas sp. ABOJV.</title>
        <authorList>
            <person name="Conlan S."/>
            <person name="Thomas P.J."/>
            <person name="Mullikin J."/>
            <person name="Palmore T.N."/>
            <person name="Frank K.M."/>
            <person name="Segre J.A."/>
        </authorList>
    </citation>
    <scope>NUCLEOTIDE SEQUENCE [LARGE SCALE GENOMIC DNA]</scope>
    <source>
        <strain evidence="7">ABOJV</strain>
    </source>
</reference>
<keyword evidence="1" id="KW-0645">Protease</keyword>
<keyword evidence="7" id="KW-1185">Reference proteome</keyword>
<dbReference type="SUPFAM" id="SSF53187">
    <property type="entry name" value="Zn-dependent exopeptidases"/>
    <property type="match status" value="1"/>
</dbReference>
<dbReference type="InterPro" id="IPR011650">
    <property type="entry name" value="Peptidase_M20_dimer"/>
</dbReference>
<dbReference type="InterPro" id="IPR002933">
    <property type="entry name" value="Peptidase_M20"/>
</dbReference>
<dbReference type="EMBL" id="CP018820">
    <property type="protein sequence ID" value="APR51957.1"/>
    <property type="molecule type" value="Genomic_DNA"/>
</dbReference>
<feature type="signal peptide" evidence="4">
    <location>
        <begin position="1"/>
        <end position="31"/>
    </location>
</feature>
<gene>
    <name evidence="6" type="ORF">BRX40_05465</name>
</gene>
<dbReference type="PANTHER" id="PTHR43270:SF4">
    <property type="entry name" value="CARNOSINE DIPEPTIDASE 2, ISOFORM A"/>
    <property type="match status" value="1"/>
</dbReference>
<dbReference type="Gene3D" id="3.40.630.10">
    <property type="entry name" value="Zn peptidases"/>
    <property type="match status" value="1"/>
</dbReference>
<organism evidence="6 7">
    <name type="scientific">Sphingomonas koreensis</name>
    <dbReference type="NCBI Taxonomy" id="93064"/>
    <lineage>
        <taxon>Bacteria</taxon>
        <taxon>Pseudomonadati</taxon>
        <taxon>Pseudomonadota</taxon>
        <taxon>Alphaproteobacteria</taxon>
        <taxon>Sphingomonadales</taxon>
        <taxon>Sphingomonadaceae</taxon>
        <taxon>Sphingomonas</taxon>
    </lineage>
</organism>
<dbReference type="RefSeq" id="WP_075150932.1">
    <property type="nucleotide sequence ID" value="NZ_CP018820.1"/>
</dbReference>
<dbReference type="STRING" id="93064.BRX40_05465"/>
<dbReference type="Pfam" id="PF01546">
    <property type="entry name" value="Peptidase_M20"/>
    <property type="match status" value="1"/>
</dbReference>
<keyword evidence="3" id="KW-0378">Hydrolase</keyword>
<evidence type="ECO:0000313" key="6">
    <source>
        <dbReference type="EMBL" id="APR51957.1"/>
    </source>
</evidence>
<name>A0A1L6J800_9SPHN</name>
<keyword evidence="4" id="KW-0732">Signal</keyword>
<dbReference type="GeneID" id="44132005"/>
<evidence type="ECO:0000256" key="4">
    <source>
        <dbReference type="SAM" id="SignalP"/>
    </source>
</evidence>
<dbReference type="GO" id="GO:0046872">
    <property type="term" value="F:metal ion binding"/>
    <property type="evidence" value="ECO:0007669"/>
    <property type="project" value="UniProtKB-KW"/>
</dbReference>